<dbReference type="InterPro" id="IPR006249">
    <property type="entry name" value="Aconitase/IRP2"/>
</dbReference>
<dbReference type="InterPro" id="IPR015931">
    <property type="entry name" value="Acnase/IPM_dHydase_lsu_aba_1/3"/>
</dbReference>
<dbReference type="InterPro" id="IPR000684">
    <property type="entry name" value="RNA_pol_II_repeat_euk"/>
</dbReference>
<dbReference type="Gene3D" id="1.10.132.30">
    <property type="match status" value="1"/>
</dbReference>
<feature type="region of interest" description="Disordered" evidence="31">
    <location>
        <begin position="2389"/>
        <end position="2445"/>
    </location>
</feature>
<dbReference type="GO" id="GO:0046872">
    <property type="term" value="F:metal ion binding"/>
    <property type="evidence" value="ECO:0007669"/>
    <property type="project" value="UniProtKB-KW"/>
</dbReference>
<dbReference type="Gene3D" id="3.30.1360.140">
    <property type="match status" value="1"/>
</dbReference>
<evidence type="ECO:0000256" key="17">
    <source>
        <dbReference type="ARBA" id="ARBA00022837"/>
    </source>
</evidence>
<keyword evidence="16" id="KW-0862">Zinc</keyword>
<dbReference type="Pfam" id="PF05001">
    <property type="entry name" value="RNA_pol_Rpb1_R"/>
    <property type="match status" value="8"/>
</dbReference>
<keyword evidence="12 30" id="KW-0548">Nucleotidyltransferase</keyword>
<keyword evidence="18" id="KW-0460">Magnesium</keyword>
<evidence type="ECO:0000256" key="9">
    <source>
        <dbReference type="ARBA" id="ARBA00022485"/>
    </source>
</evidence>
<dbReference type="NCBIfam" id="NF006757">
    <property type="entry name" value="PRK09277.1"/>
    <property type="match status" value="1"/>
</dbReference>
<dbReference type="Proteomes" id="UP001295469">
    <property type="component" value="Chromosome C01"/>
</dbReference>
<dbReference type="SUPFAM" id="SSF54928">
    <property type="entry name" value="RNA-binding domain, RBD"/>
    <property type="match status" value="1"/>
</dbReference>
<evidence type="ECO:0000256" key="24">
    <source>
        <dbReference type="ARBA" id="ARBA00023163"/>
    </source>
</evidence>
<dbReference type="InterPro" id="IPR000008">
    <property type="entry name" value="C2_dom"/>
</dbReference>
<dbReference type="SUPFAM" id="SSF53732">
    <property type="entry name" value="Aconitase iron-sulfur domain"/>
    <property type="match status" value="1"/>
</dbReference>
<evidence type="ECO:0000259" key="33">
    <source>
        <dbReference type="PROSITE" id="PS50035"/>
    </source>
</evidence>
<dbReference type="PROSITE" id="PS50035">
    <property type="entry name" value="PLD"/>
    <property type="match status" value="1"/>
</dbReference>
<dbReference type="InterPro" id="IPR007080">
    <property type="entry name" value="RNA_pol_Rpb1_1"/>
</dbReference>
<dbReference type="Gene3D" id="3.30.499.10">
    <property type="entry name" value="Aconitase, domain 3"/>
    <property type="match status" value="2"/>
</dbReference>
<comment type="cofactor">
    <cofactor evidence="3">
        <name>[4Fe-4S] cluster</name>
        <dbReference type="ChEBI" id="CHEBI:49883"/>
    </cofactor>
</comment>
<keyword evidence="9" id="KW-0004">4Fe-4S</keyword>
<evidence type="ECO:0000256" key="11">
    <source>
        <dbReference type="ARBA" id="ARBA00022679"/>
    </source>
</evidence>
<dbReference type="InterPro" id="IPR006592">
    <property type="entry name" value="RNA_pol_N"/>
</dbReference>
<dbReference type="InterPro" id="IPR038120">
    <property type="entry name" value="Rpb1_funnel_sf"/>
</dbReference>
<comment type="catalytic activity">
    <reaction evidence="28 30">
        <text>RNA(n) + a ribonucleoside 5'-triphosphate = RNA(n+1) + diphosphate</text>
        <dbReference type="Rhea" id="RHEA:21248"/>
        <dbReference type="Rhea" id="RHEA-COMP:14527"/>
        <dbReference type="Rhea" id="RHEA-COMP:17342"/>
        <dbReference type="ChEBI" id="CHEBI:33019"/>
        <dbReference type="ChEBI" id="CHEBI:61557"/>
        <dbReference type="ChEBI" id="CHEBI:140395"/>
        <dbReference type="EC" id="2.7.7.6"/>
    </reaction>
</comment>
<dbReference type="InterPro" id="IPR007066">
    <property type="entry name" value="RNA_pol_Rpb1_3"/>
</dbReference>
<keyword evidence="10" id="KW-0597">Phosphoprotein</keyword>
<protein>
    <recommendedName>
        <fullName evidence="30">DNA-directed RNA polymerase subunit</fullName>
        <ecNumber evidence="30">2.7.7.6</ecNumber>
    </recommendedName>
</protein>
<comment type="similarity">
    <text evidence="5 30">Belongs to the RNA polymerase beta' chain family.</text>
</comment>
<dbReference type="Gene3D" id="1.10.150.390">
    <property type="match status" value="1"/>
</dbReference>
<dbReference type="Pfam" id="PF00076">
    <property type="entry name" value="RRM_1"/>
    <property type="match status" value="1"/>
</dbReference>
<evidence type="ECO:0000256" key="2">
    <source>
        <dbReference type="ARBA" id="ARBA00001913"/>
    </source>
</evidence>
<feature type="region of interest" description="Disordered" evidence="31">
    <location>
        <begin position="2775"/>
        <end position="2795"/>
    </location>
</feature>
<feature type="compositionally biased region" description="Low complexity" evidence="31">
    <location>
        <begin position="2467"/>
        <end position="2573"/>
    </location>
</feature>
<evidence type="ECO:0000256" key="22">
    <source>
        <dbReference type="ARBA" id="ARBA00023098"/>
    </source>
</evidence>
<keyword evidence="22" id="KW-0443">Lipid metabolism</keyword>
<feature type="domain" description="C2" evidence="32">
    <location>
        <begin position="2721"/>
        <end position="2879"/>
    </location>
</feature>
<dbReference type="FunFam" id="1.10.150.390:FF:000001">
    <property type="entry name" value="DNA-directed RNA polymerase subunit"/>
    <property type="match status" value="1"/>
</dbReference>
<evidence type="ECO:0000256" key="13">
    <source>
        <dbReference type="ARBA" id="ARBA00022723"/>
    </source>
</evidence>
<dbReference type="PANTHER" id="PTHR11670">
    <property type="entry name" value="ACONITASE/IRON-RESPONSIVE ELEMENT FAMILY MEMBER"/>
    <property type="match status" value="1"/>
</dbReference>
<dbReference type="Pfam" id="PF04990">
    <property type="entry name" value="RNA_pol_Rpb1_7"/>
    <property type="match status" value="1"/>
</dbReference>
<evidence type="ECO:0000256" key="18">
    <source>
        <dbReference type="ARBA" id="ARBA00022842"/>
    </source>
</evidence>
<dbReference type="SUPFAM" id="SSF56024">
    <property type="entry name" value="Phospholipase D/nuclease"/>
    <property type="match status" value="2"/>
</dbReference>
<dbReference type="FunFam" id="1.10.132.30:FF:000001">
    <property type="entry name" value="DNA-directed RNA polymerase subunit"/>
    <property type="match status" value="1"/>
</dbReference>
<sequence>MCVSASENPFRSILKALEKPGGGEFGNYYSLPALNDPRIDKLPYSIRILLESAIRNCDEFQVKSKDVEKILDWENTSPKQVEIPFKPARVLLQDFTGVPAVVDLACMRDAMNNLGGDSNKINPLVPVDLVIDHSVQVDVARSENAVQANMELEFQRNKERFAFLKWGSNAFDNMLVVPPGSGIVHQVNLEYLARVVFNRNGLLYPDSVVGTDSHTTMIDGLGVAGWGVGGIEAEATMLGQPMSMVLPGVVGFKLTGKLRDGMTATDLVLTVTQMLRKHGVVGKFVEFHGEGMRELSLADRATIANMSPEYGATMGFFPVDHVTLQYLKLTGRSDETVAMIEAYLRANKMFVDYSEPASKTVYSSNLELNLEDVEPCVSGPKRPHDRLPLKEMKADWHSCLDSRVGFKGFAVPKEAQSKAVEFNFNGTPAKLRHGDVVIAAITSCTNTSNPSVMLGAALVAKKACELGLEVKPWIKTSLAPGSGVVTKYLAKSGLQKYLNQLGFSIVGYGCTTCIGNSGDIHEAVASAIVDNDLVASAVLSGNRNFEGRVHPLTRANYLASPPLVVAYALAGTVDIDFETEPIGTGKDGKKIFFRDIWPSNKEVAEVVQASVLPDMFKATYEAITEGNSMWNELSVASGTLYEWDPKSTYIHEPPYFKGMTMSPPGPHGVKDAYCLLNFGDSITTDHISPAGSIHKDSPAAKYLMERGVDRRDFNSYGSRRGNDEIMARGTFANIRIVNKHLKGEVGPKTVHIPSGEKLSVFDAAMKYRNEGRDTIILAGAEYGSGSSRDWAAKGPMLLGVKAVISKSFERIHRSNLVGMGIIPLCFKTGEDAETLGLTGEELYTIELPNNVSEIKPGQDVTVVTNNGKSFTCTLRFDTERQMSVMHVEHSETTEKGKPKVGGLSDARLGTIDRKVKCETCMASMAECPGHFGHLELAKPMYHVGFMKTVLSIMRCVCFNCSKILAHEEEHKFKQAMKIKNPKNRLKKILEACKNKTKCADDDNLEEDTDGPVKKLRGGCGAVQPKLSIEGMKMVAENKITRKKNDELNQLPEPAAMKQTLGADRVLSVLKRISDEDCQLLGFNPKYARPDWMILEVLPIPPPPVRPSVMMDATSRSEDDLTHQLAMIIRHNENLKRQEKNGAPAHIISEFTQLLQFHIATYFDNELPGQPRATQKSGRPIKSICSRLKAKEGRIRGNLMGKRVDFSARTVITPDPTINIDELGVPWSIALNLTYPETVTPYNIERLKELVDYGPHPPPGKTGAKYIIRDDGQRLDLRYLKKSSDHHLELGYKVERHLIDGDFVLFNRQPSLHKMSIMGHRIRIMPYSTFRLNLSVTSPYNADFDGDEMNMHVPQSFETRAEVLELMMVPKCIVSPQANRPVMGIVQDTLLGCRKITKRDTFIEKDVFMNTLMWWEDFDGKVPAPAILKPRPLWTGKQVFNLIIPKQINLFRYSAWHSDQETGYITPGDTQVRIERGELLAGTLCKKTLGTGNGSLVHVIWEEVGPDAARKFLGHTQWLVNYWLLQNGFTIGIGDTIADSSTMEKINETISTAKTAVKDLIRQFQEKKLDPEPGRTMTETFENRVNQVLNKARDDAGSSAQKSLAETNNLKAMVTAGSKGSFINISQMTACVGQQNVEGKRIPFGFEGRTLPHFTKDDYGPESRGFVENSYLRGLTPQEFFFHAMGGREGLIDTAVKTSETGYIQRRLVKAMEDIMVKYDGTVRNSLGDVIQFLYGEDGMDAVWIESQKLDSLKMKKSEFDRTFKYEIDDVNWNPAYLSDEHLEDLKGIRELRDVFDAEYQKLEADRYQLGTEIATNGDSTWPLPVNIKRHIWNAQKTFKIDLRKISDLHPVEIVDAVDKLQERLLVVPGEDALSVEAQKNATLFFNILLRSTLASKRVLEEYKLSREAFEWVIGEIESRFVQSLVSPGEMIGCVAAQSIGEPATQMTLNTFHYAGVSAKNVTLGVPRLREIINVAKRIKTPSLSVYLTPEASRSKEGAKTVQCALEYTTLRSVTQATEVWYDPDPMSTIIEEDYEFVRSYYEMPDEDVSPDKISPWLLRIELNREMMVDKKLSMADIAEKINLEFDDDLTCIFNDDNAEKLILRIRIMNDEGAKGEGQDESAEDDVFLKKIESNMLTEMALRGIPDINKVFIKQVRKSKFDEEEGFKTSEEWMLDTEGVNLLAVMCHEDVDPKRTTSNHLIEIMEVLGIEAVRRALLDELRVVISFDGSYVNYRHLAILCDTMTYRGHLMAITRHGINRNDTGPLMRCSFEETVDILLDAAAYAETDCLRGVTENIMLGQLAPIGTGDCELYLNDEMLKNAIELQLPSYMDGLEFVGMTPARSPFSGTPYHESMMMTPNYLLTPNVRSSPTSDAQFSPYVSGMAFSPSSSPGYSPASPGQSSASPGYSPTSPYYSPTSPIYSPTSPNYRPTYSPTSPTYSPTSPIYRPTYSPTSPYYSPTSPTYSPTSPYYSPSSPGSSPTSPSYSPTSPSYYSRTSRSYSPTSPAHKAYSPTSPAYSPTSPSYIATSPSYSPTSPSYSPTSPAYSPTSPGYSPTSPSYSPTSPSYGSTSPSYNPQSAKYCPSLAYSPSDARLSPASPGYSPTSPNYSPTSPSYSPTSPSYSPSSPTHCPSSPYSSGASPDYSPSAGYSPTLPGYSSSSTGQYTPHEGYENDKTGEDASKDAGHVEKKKEERAFRKHLHSGYLCDTVFLQQQQTEPLFVRALGLLLAMAEKVSDDVMLLHGDLDLKIVQARRLPNMDLFSDRMRRCFTACNSCAKPPEVDEDPRNRDGGDRNIRGHRKVITSDPYVTVVVPQATLARTRVLKNSQDPLWDEHFNISVAHPMPHLEFQVKDDDVFGAQIIGTAKIPVHQIASGQRISGWFPVLGASGKPPKKETALYVDMKFTPFHQIETYRSGIAGDPDRRGVKRTYFPVRKGSKVRLYQDAHVMDGTLPEVGLDNGKVYKHGKCWEDICYAVSEAHHMIYIVGWSVFHKVRLVREPTRKLPRGGDLTLGELLKYKSEEGVRVLLLVWDDKTSHDKFGISTPGVMGTHDEETRKFFKHSSVICVLSPRYASSKLGLFKQQASPSSSVVGTLFTHHQKCVLVDTQAVGNNRKITAFIGGIDLCDGRYDTPDHRILHDLDTVFKDDFHNPTFPAATKAPRQPWHDLHCRLDGPAAYDVLINFEQRWRKATRWKEFSLRLKGKTHWQDDALIRIGRISWILSPVFKFLKDGTSIVPEDDPVVYVSKEDDPENWHAQVFRSIDSGSVKGFPKYEDEAEAQNLECAKRLVVDKSIQTAYIQTIRSAQHFIYIENQYFLGSSYAWPNYKDAAGADNLIPMELALKIVSKIRAKERFAVYVVIPLWPEGDPKSGPVQEILYWQSQTMQMMYDVIVRELKAVQSDAHPLDYLNFYCLGKREQLPENMPATNGSAADSRRHEERDSRSPSPRKERSLSRSRSRSRSVPRARSRSRSRSLPRPISPSRNRGRRSEVENPGTTLYVTGLSTRVTDKDLEAHFSKEGKVASCFLVMEPRTRESRGFAFVTMDSVKDADRCIKYLNQSVLEGRYITVERSRRKRPRTPTPGHYLGLKSSRDNDRDGRSSRGRHYDRDDYGHRRSPRRDYSPRGGGRRSPPRREYSPRGGGRSSRRDRSYSPYGRSPERRSERRY</sequence>
<feature type="domain" description="PLD phosphodiesterase" evidence="33">
    <location>
        <begin position="3090"/>
        <end position="3125"/>
    </location>
</feature>
<dbReference type="PROSITE" id="PS00450">
    <property type="entry name" value="ACONITASE_1"/>
    <property type="match status" value="1"/>
</dbReference>
<dbReference type="GO" id="GO:0005634">
    <property type="term" value="C:nucleus"/>
    <property type="evidence" value="ECO:0007669"/>
    <property type="project" value="UniProtKB-SubCell"/>
</dbReference>
<dbReference type="Pfam" id="PF00694">
    <property type="entry name" value="Aconitase_C"/>
    <property type="match status" value="1"/>
</dbReference>
<dbReference type="PROSITE" id="PS00115">
    <property type="entry name" value="RNA_POL_II_REPEAT"/>
    <property type="match status" value="7"/>
</dbReference>
<dbReference type="Gene3D" id="6.10.190.10">
    <property type="match status" value="1"/>
</dbReference>
<feature type="compositionally biased region" description="Polar residues" evidence="31">
    <location>
        <begin position="2654"/>
        <end position="2663"/>
    </location>
</feature>
<dbReference type="InterPro" id="IPR001030">
    <property type="entry name" value="Acoase/IPM_deHydtase_lsu_aba"/>
</dbReference>
<feature type="compositionally biased region" description="Basic and acidic residues" evidence="31">
    <location>
        <begin position="2782"/>
        <end position="2793"/>
    </location>
</feature>
<dbReference type="Gene3D" id="6.10.250.2940">
    <property type="match status" value="1"/>
</dbReference>
<dbReference type="FunFam" id="4.10.860.120:FF:000002">
    <property type="entry name" value="DNA-directed RNA polymerase subunit"/>
    <property type="match status" value="1"/>
</dbReference>
<feature type="compositionally biased region" description="Basic and acidic residues" evidence="31">
    <location>
        <begin position="3428"/>
        <end position="3448"/>
    </location>
</feature>
<feature type="region of interest" description="Disordered" evidence="31">
    <location>
        <begin position="2467"/>
        <end position="2690"/>
    </location>
</feature>
<dbReference type="SUPFAM" id="SSF49562">
    <property type="entry name" value="C2 domain (Calcium/lipid-binding domain, CaLB)"/>
    <property type="match status" value="1"/>
</dbReference>
<comment type="subcellular location">
    <subcellularLocation>
        <location evidence="4">Nucleus</location>
    </subcellularLocation>
</comment>
<evidence type="ECO:0000256" key="7">
    <source>
        <dbReference type="ARBA" id="ARBA00010683"/>
    </source>
</evidence>
<dbReference type="PROSITE" id="PS01244">
    <property type="entry name" value="ACONITASE_2"/>
    <property type="match status" value="1"/>
</dbReference>
<dbReference type="Gene3D" id="1.10.274.100">
    <property type="entry name" value="RNA polymerase Rpb1, domain 3"/>
    <property type="match status" value="1"/>
</dbReference>
<feature type="region of interest" description="Disordered" evidence="31">
    <location>
        <begin position="3417"/>
        <end position="3490"/>
    </location>
</feature>
<evidence type="ECO:0000256" key="5">
    <source>
        <dbReference type="ARBA" id="ARBA00006460"/>
    </source>
</evidence>
<keyword evidence="23" id="KW-0238">DNA-binding</keyword>
<comment type="catalytic activity">
    <reaction evidence="27">
        <text>citrate = D-threo-isocitrate</text>
        <dbReference type="Rhea" id="RHEA:10336"/>
        <dbReference type="ChEBI" id="CHEBI:15562"/>
        <dbReference type="ChEBI" id="CHEBI:16947"/>
        <dbReference type="EC" id="4.2.1.3"/>
    </reaction>
</comment>
<dbReference type="FunFam" id="3.30.1360.140:FF:000001">
    <property type="entry name" value="DNA-directed RNA polymerase subunit"/>
    <property type="match status" value="1"/>
</dbReference>
<dbReference type="FunFam" id="2.40.40.20:FF:000019">
    <property type="entry name" value="DNA-directed RNA polymerase II subunit RPB1"/>
    <property type="match status" value="1"/>
</dbReference>
<dbReference type="GO" id="GO:0000428">
    <property type="term" value="C:DNA-directed RNA polymerase complex"/>
    <property type="evidence" value="ECO:0007669"/>
    <property type="project" value="UniProtKB-KW"/>
</dbReference>
<dbReference type="EC" id="2.7.7.6" evidence="30"/>
<reference evidence="35" key="1">
    <citation type="submission" date="2021-01" db="EMBL/GenBank/DDBJ databases">
        <authorList>
            <consortium name="Genoscope - CEA"/>
            <person name="William W."/>
        </authorList>
    </citation>
    <scope>NUCLEOTIDE SEQUENCE</scope>
</reference>
<evidence type="ECO:0000256" key="28">
    <source>
        <dbReference type="ARBA" id="ARBA00048552"/>
    </source>
</evidence>
<keyword evidence="20" id="KW-0408">Iron</keyword>
<evidence type="ECO:0000256" key="25">
    <source>
        <dbReference type="ARBA" id="ARBA00023239"/>
    </source>
</evidence>
<dbReference type="CDD" id="cd04015">
    <property type="entry name" value="C2_plant_PLD"/>
    <property type="match status" value="1"/>
</dbReference>
<dbReference type="NCBIfam" id="TIGR01341">
    <property type="entry name" value="aconitase_1"/>
    <property type="match status" value="1"/>
</dbReference>
<dbReference type="GO" id="GO:0003899">
    <property type="term" value="F:DNA-directed RNA polymerase activity"/>
    <property type="evidence" value="ECO:0007669"/>
    <property type="project" value="UniProtKB-EC"/>
</dbReference>
<evidence type="ECO:0000259" key="34">
    <source>
        <dbReference type="PROSITE" id="PS50102"/>
    </source>
</evidence>
<dbReference type="InterPro" id="IPR044893">
    <property type="entry name" value="RNA_pol_Rpb1_clamp_domain"/>
</dbReference>
<keyword evidence="8 30" id="KW-0240">DNA-directed RNA polymerase</keyword>
<feature type="compositionally biased region" description="Basic and acidic residues" evidence="31">
    <location>
        <begin position="3652"/>
        <end position="3661"/>
    </location>
</feature>
<dbReference type="Gene3D" id="2.40.40.20">
    <property type="match status" value="1"/>
</dbReference>
<evidence type="ECO:0000256" key="15">
    <source>
        <dbReference type="ARBA" id="ARBA00022801"/>
    </source>
</evidence>
<feature type="compositionally biased region" description="Low complexity" evidence="31">
    <location>
        <begin position="2597"/>
        <end position="2636"/>
    </location>
</feature>
<dbReference type="GO" id="GO:0003723">
    <property type="term" value="F:RNA binding"/>
    <property type="evidence" value="ECO:0007669"/>
    <property type="project" value="UniProtKB-UniRule"/>
</dbReference>
<accession>A0A816R493</accession>
<evidence type="ECO:0000256" key="16">
    <source>
        <dbReference type="ARBA" id="ARBA00022833"/>
    </source>
</evidence>
<evidence type="ECO:0000256" key="14">
    <source>
        <dbReference type="ARBA" id="ARBA00022737"/>
    </source>
</evidence>
<dbReference type="Gene3D" id="4.10.860.120">
    <property type="entry name" value="RNA polymerase II, clamp domain"/>
    <property type="match status" value="1"/>
</dbReference>
<dbReference type="PRINTS" id="PR00415">
    <property type="entry name" value="ACONITASE"/>
</dbReference>
<dbReference type="SMART" id="SM00663">
    <property type="entry name" value="RPOLA_N"/>
    <property type="match status" value="1"/>
</dbReference>
<evidence type="ECO:0000256" key="30">
    <source>
        <dbReference type="RuleBase" id="RU004279"/>
    </source>
</evidence>
<dbReference type="GO" id="GO:0004630">
    <property type="term" value="F:phospholipase D activity"/>
    <property type="evidence" value="ECO:0007669"/>
    <property type="project" value="UniProtKB-EC"/>
</dbReference>
<dbReference type="InterPro" id="IPR000504">
    <property type="entry name" value="RRM_dom"/>
</dbReference>
<dbReference type="FunFam" id="4.10.860.120:FF:000003">
    <property type="entry name" value="DNA-directed RNA polymerase subunit"/>
    <property type="match status" value="1"/>
</dbReference>
<dbReference type="InterPro" id="IPR035979">
    <property type="entry name" value="RBD_domain_sf"/>
</dbReference>
<dbReference type="Gene3D" id="6.20.50.80">
    <property type="match status" value="1"/>
</dbReference>
<keyword evidence="24 30" id="KW-0804">Transcription</keyword>
<dbReference type="InterPro" id="IPR035892">
    <property type="entry name" value="C2_domain_sf"/>
</dbReference>
<evidence type="ECO:0000256" key="19">
    <source>
        <dbReference type="ARBA" id="ARBA00022963"/>
    </source>
</evidence>
<dbReference type="PROSITE" id="PS50004">
    <property type="entry name" value="C2"/>
    <property type="match status" value="1"/>
</dbReference>
<dbReference type="GO" id="GO:0003994">
    <property type="term" value="F:aconitate hydratase activity"/>
    <property type="evidence" value="ECO:0007669"/>
    <property type="project" value="UniProtKB-EC"/>
</dbReference>
<dbReference type="CDD" id="cd02733">
    <property type="entry name" value="RNAP_II_RPB1_N"/>
    <property type="match status" value="1"/>
</dbReference>
<comment type="similarity">
    <text evidence="7">Belongs to the phospholipase D family. C2-PLD subfamily.</text>
</comment>
<dbReference type="InterPro" id="IPR018136">
    <property type="entry name" value="Aconitase_4Fe-4S_BS"/>
</dbReference>
<evidence type="ECO:0000256" key="3">
    <source>
        <dbReference type="ARBA" id="ARBA00001966"/>
    </source>
</evidence>
<dbReference type="GO" id="GO:0051539">
    <property type="term" value="F:4 iron, 4 sulfur cluster binding"/>
    <property type="evidence" value="ECO:0007669"/>
    <property type="project" value="UniProtKB-KW"/>
</dbReference>
<dbReference type="InterPro" id="IPR007073">
    <property type="entry name" value="RNA_pol_Rpb1_7"/>
</dbReference>
<evidence type="ECO:0000256" key="20">
    <source>
        <dbReference type="ARBA" id="ARBA00023004"/>
    </source>
</evidence>
<feature type="compositionally biased region" description="Basic residues" evidence="31">
    <location>
        <begin position="3449"/>
        <end position="3469"/>
    </location>
</feature>
<dbReference type="InterPro" id="IPR007083">
    <property type="entry name" value="RNA_pol_Rpb1_4"/>
</dbReference>
<dbReference type="Pfam" id="PF00623">
    <property type="entry name" value="RNA_pol_Rpb1_2"/>
    <property type="match status" value="1"/>
</dbReference>
<dbReference type="Pfam" id="PF04983">
    <property type="entry name" value="RNA_pol_Rpb1_3"/>
    <property type="match status" value="1"/>
</dbReference>
<keyword evidence="26" id="KW-0539">Nucleus</keyword>
<comment type="similarity">
    <text evidence="6">Belongs to the aconitase/IPM isomerase family.</text>
</comment>
<dbReference type="GO" id="GO:0006101">
    <property type="term" value="P:citrate metabolic process"/>
    <property type="evidence" value="ECO:0007669"/>
    <property type="project" value="UniProtKB-ARBA"/>
</dbReference>
<dbReference type="NCBIfam" id="NF006336">
    <property type="entry name" value="PRK08566.1"/>
    <property type="match status" value="1"/>
</dbReference>
<keyword evidence="14" id="KW-0677">Repeat</keyword>
<evidence type="ECO:0000256" key="8">
    <source>
        <dbReference type="ARBA" id="ARBA00022478"/>
    </source>
</evidence>
<dbReference type="InterPro" id="IPR015928">
    <property type="entry name" value="Aconitase/3IPM_dehydase_swvl"/>
</dbReference>
<keyword evidence="19" id="KW-0442">Lipid degradation</keyword>
<dbReference type="FunFam" id="3.30.499.10:FF:000005">
    <property type="entry name" value="cytoplasmic aconitate hydratase"/>
    <property type="match status" value="1"/>
</dbReference>
<evidence type="ECO:0000256" key="6">
    <source>
        <dbReference type="ARBA" id="ARBA00007185"/>
    </source>
</evidence>
<keyword evidence="17" id="KW-0106">Calcium</keyword>
<evidence type="ECO:0000256" key="27">
    <source>
        <dbReference type="ARBA" id="ARBA00023501"/>
    </source>
</evidence>
<dbReference type="InterPro" id="IPR000573">
    <property type="entry name" value="AconitaseA/IPMdHydase_ssu_swvl"/>
</dbReference>
<keyword evidence="15" id="KW-0378">Hydrolase</keyword>
<dbReference type="FunFam" id="3.30.870.10:FF:000025">
    <property type="entry name" value="Phospholipase D delta"/>
    <property type="match status" value="1"/>
</dbReference>
<dbReference type="GO" id="GO:0006102">
    <property type="term" value="P:isocitrate metabolic process"/>
    <property type="evidence" value="ECO:0007669"/>
    <property type="project" value="UniProtKB-ARBA"/>
</dbReference>
<feature type="domain" description="RRM" evidence="34">
    <location>
        <begin position="3491"/>
        <end position="3569"/>
    </location>
</feature>
<dbReference type="Pfam" id="PF00330">
    <property type="entry name" value="Aconitase"/>
    <property type="match status" value="1"/>
</dbReference>
<keyword evidence="21" id="KW-0411">Iron-sulfur</keyword>
<proteinExistence type="inferred from homology"/>
<keyword evidence="11 30" id="KW-0808">Transferase</keyword>
<dbReference type="InterPro" id="IPR007075">
    <property type="entry name" value="RNA_pol_Rpb1_6"/>
</dbReference>
<dbReference type="Pfam" id="PF04998">
    <property type="entry name" value="RNA_pol_Rpb1_5"/>
    <property type="match status" value="1"/>
</dbReference>
<evidence type="ECO:0000256" key="26">
    <source>
        <dbReference type="ARBA" id="ARBA00023242"/>
    </source>
</evidence>
<dbReference type="InterPro" id="IPR000722">
    <property type="entry name" value="RNA_pol_asu"/>
</dbReference>
<dbReference type="Pfam" id="PF00168">
    <property type="entry name" value="C2"/>
    <property type="match status" value="1"/>
</dbReference>
<keyword evidence="25" id="KW-0456">Lyase</keyword>
<feature type="region of interest" description="Disordered" evidence="31">
    <location>
        <begin position="3566"/>
        <end position="3661"/>
    </location>
</feature>
<dbReference type="GO" id="GO:0006366">
    <property type="term" value="P:transcription by RNA polymerase II"/>
    <property type="evidence" value="ECO:0007669"/>
    <property type="project" value="InterPro"/>
</dbReference>
<dbReference type="Pfam" id="PF04997">
    <property type="entry name" value="RNA_pol_Rpb1_1"/>
    <property type="match status" value="1"/>
</dbReference>
<evidence type="ECO:0000256" key="23">
    <source>
        <dbReference type="ARBA" id="ARBA00023125"/>
    </source>
</evidence>
<dbReference type="Gene3D" id="2.60.40.150">
    <property type="entry name" value="C2 domain"/>
    <property type="match status" value="1"/>
</dbReference>
<evidence type="ECO:0000256" key="1">
    <source>
        <dbReference type="ARBA" id="ARBA00000798"/>
    </source>
</evidence>
<evidence type="ECO:0000256" key="31">
    <source>
        <dbReference type="SAM" id="MobiDB-lite"/>
    </source>
</evidence>
<dbReference type="InterPro" id="IPR044137">
    <property type="entry name" value="AcnA_IRP_Swivel"/>
</dbReference>
<dbReference type="NCBIfam" id="NF009520">
    <property type="entry name" value="PRK12881.1"/>
    <property type="match status" value="1"/>
</dbReference>
<dbReference type="Gene3D" id="3.20.19.10">
    <property type="entry name" value="Aconitase, domain 4"/>
    <property type="match status" value="1"/>
</dbReference>
<evidence type="ECO:0000313" key="35">
    <source>
        <dbReference type="EMBL" id="CAF2067633.1"/>
    </source>
</evidence>
<dbReference type="SMART" id="SM00360">
    <property type="entry name" value="RRM"/>
    <property type="match status" value="1"/>
</dbReference>
<dbReference type="InterPro" id="IPR001736">
    <property type="entry name" value="PLipase_D/transphosphatidylase"/>
</dbReference>
<dbReference type="Pfam" id="PF05000">
    <property type="entry name" value="RNA_pol_Rpb1_4"/>
    <property type="match status" value="1"/>
</dbReference>
<dbReference type="SUPFAM" id="SSF64484">
    <property type="entry name" value="beta and beta-prime subunits of DNA dependent RNA-polymerase"/>
    <property type="match status" value="1"/>
</dbReference>
<dbReference type="CDD" id="cd01586">
    <property type="entry name" value="AcnA_IRP"/>
    <property type="match status" value="1"/>
</dbReference>
<dbReference type="CDD" id="cd01580">
    <property type="entry name" value="AcnA_IRP_Swivel"/>
    <property type="match status" value="1"/>
</dbReference>
<dbReference type="FunFam" id="3.30.1490.180:FF:000001">
    <property type="entry name" value="DNA-directed RNA polymerase subunit"/>
    <property type="match status" value="1"/>
</dbReference>
<evidence type="ECO:0000256" key="4">
    <source>
        <dbReference type="ARBA" id="ARBA00004123"/>
    </source>
</evidence>
<dbReference type="Gene3D" id="3.30.70.330">
    <property type="match status" value="1"/>
</dbReference>
<keyword evidence="13" id="KW-0479">Metal-binding</keyword>
<dbReference type="InterPro" id="IPR042102">
    <property type="entry name" value="RNA_pol_Rpb1_3_sf"/>
</dbReference>
<dbReference type="SMART" id="SM00239">
    <property type="entry name" value="C2"/>
    <property type="match status" value="1"/>
</dbReference>
<dbReference type="InterPro" id="IPR012677">
    <property type="entry name" value="Nucleotide-bd_a/b_plait_sf"/>
</dbReference>
<dbReference type="InterPro" id="IPR007081">
    <property type="entry name" value="RNA_pol_Rpb1_5"/>
</dbReference>
<dbReference type="FunFam" id="3.30.499.10:FF:000002">
    <property type="entry name" value="Aconitate hydratase"/>
    <property type="match status" value="1"/>
</dbReference>
<keyword evidence="29" id="KW-0694">RNA-binding</keyword>
<evidence type="ECO:0000256" key="10">
    <source>
        <dbReference type="ARBA" id="ARBA00022553"/>
    </source>
</evidence>
<evidence type="ECO:0000259" key="32">
    <source>
        <dbReference type="PROSITE" id="PS50004"/>
    </source>
</evidence>
<name>A0A816R493_BRANA</name>
<dbReference type="Gene3D" id="3.30.870.10">
    <property type="entry name" value="Endonuclease Chain A"/>
    <property type="match status" value="2"/>
</dbReference>
<dbReference type="FunFam" id="1.10.274.100:FF:000001">
    <property type="entry name" value="DNA-directed RNA polymerase subunit"/>
    <property type="match status" value="1"/>
</dbReference>
<comment type="function">
    <text evidence="30">DNA-dependent RNA polymerase catalyzes the transcription of DNA into RNA using the four ribonucleoside triphosphates as substrates.</text>
</comment>
<feature type="compositionally biased region" description="Basic and acidic residues" evidence="31">
    <location>
        <begin position="3585"/>
        <end position="3617"/>
    </location>
</feature>
<evidence type="ECO:0000256" key="21">
    <source>
        <dbReference type="ARBA" id="ARBA00023014"/>
    </source>
</evidence>
<comment type="cofactor">
    <cofactor evidence="2">
        <name>Ca(2+)</name>
        <dbReference type="ChEBI" id="CHEBI:29108"/>
    </cofactor>
</comment>
<gene>
    <name evidence="35" type="ORF">DARMORV10_C01P03210.1</name>
</gene>
<dbReference type="PROSITE" id="PS50102">
    <property type="entry name" value="RRM"/>
    <property type="match status" value="1"/>
</dbReference>
<dbReference type="InterPro" id="IPR038593">
    <property type="entry name" value="RNA_pol_Rpb1_7_sf"/>
</dbReference>
<feature type="compositionally biased region" description="Basic and acidic residues" evidence="31">
    <location>
        <begin position="2667"/>
        <end position="2690"/>
    </location>
</feature>
<dbReference type="GO" id="GO:0016042">
    <property type="term" value="P:lipid catabolic process"/>
    <property type="evidence" value="ECO:0007669"/>
    <property type="project" value="UniProtKB-KW"/>
</dbReference>
<dbReference type="SUPFAM" id="SSF52016">
    <property type="entry name" value="LeuD/IlvD-like"/>
    <property type="match status" value="1"/>
</dbReference>
<dbReference type="CDD" id="cd02584">
    <property type="entry name" value="RNAP_II_Rpb1_C"/>
    <property type="match status" value="1"/>
</dbReference>
<organism evidence="35">
    <name type="scientific">Brassica napus</name>
    <name type="common">Rape</name>
    <dbReference type="NCBI Taxonomy" id="3708"/>
    <lineage>
        <taxon>Eukaryota</taxon>
        <taxon>Viridiplantae</taxon>
        <taxon>Streptophyta</taxon>
        <taxon>Embryophyta</taxon>
        <taxon>Tracheophyta</taxon>
        <taxon>Spermatophyta</taxon>
        <taxon>Magnoliopsida</taxon>
        <taxon>eudicotyledons</taxon>
        <taxon>Gunneridae</taxon>
        <taxon>Pentapetalae</taxon>
        <taxon>rosids</taxon>
        <taxon>malvids</taxon>
        <taxon>Brassicales</taxon>
        <taxon>Brassicaceae</taxon>
        <taxon>Brassiceae</taxon>
        <taxon>Brassica</taxon>
    </lineage>
</organism>
<dbReference type="GO" id="GO:0003677">
    <property type="term" value="F:DNA binding"/>
    <property type="evidence" value="ECO:0007669"/>
    <property type="project" value="UniProtKB-KW"/>
</dbReference>
<dbReference type="EMBL" id="HG994365">
    <property type="protein sequence ID" value="CAF2067633.1"/>
    <property type="molecule type" value="Genomic_DNA"/>
</dbReference>
<dbReference type="Gene3D" id="3.30.1490.180">
    <property type="entry name" value="RNA polymerase ii"/>
    <property type="match status" value="1"/>
</dbReference>
<evidence type="ECO:0000256" key="12">
    <source>
        <dbReference type="ARBA" id="ARBA00022695"/>
    </source>
</evidence>
<comment type="catalytic activity">
    <reaction evidence="1">
        <text>a 1,2-diacyl-sn-glycero-3-phosphocholine + H2O = a 1,2-diacyl-sn-glycero-3-phosphate + choline + H(+)</text>
        <dbReference type="Rhea" id="RHEA:14445"/>
        <dbReference type="ChEBI" id="CHEBI:15354"/>
        <dbReference type="ChEBI" id="CHEBI:15377"/>
        <dbReference type="ChEBI" id="CHEBI:15378"/>
        <dbReference type="ChEBI" id="CHEBI:57643"/>
        <dbReference type="ChEBI" id="CHEBI:58608"/>
        <dbReference type="EC" id="3.1.4.4"/>
    </reaction>
</comment>
<evidence type="ECO:0000256" key="29">
    <source>
        <dbReference type="PROSITE-ProRule" id="PRU00176"/>
    </source>
</evidence>
<dbReference type="InterPro" id="IPR036008">
    <property type="entry name" value="Aconitase_4Fe-4S_dom"/>
</dbReference>
<dbReference type="FunFam" id="3.20.19.10:FF:000001">
    <property type="entry name" value="Aconitate hydratase"/>
    <property type="match status" value="1"/>
</dbReference>
<dbReference type="Pfam" id="PF04992">
    <property type="entry name" value="RNA_pol_Rpb1_6"/>
    <property type="match status" value="1"/>
</dbReference>